<comment type="similarity">
    <text evidence="2">Belongs to the rad1 family.</text>
</comment>
<dbReference type="Pfam" id="PF02144">
    <property type="entry name" value="Rad1"/>
    <property type="match status" value="1"/>
</dbReference>
<comment type="caution">
    <text evidence="6">The sequence shown here is derived from an EMBL/GenBank/DDBJ whole genome shotgun (WGS) entry which is preliminary data.</text>
</comment>
<protein>
    <submittedName>
        <fullName evidence="6">Uncharacterized protein</fullName>
    </submittedName>
</protein>
<evidence type="ECO:0000256" key="3">
    <source>
        <dbReference type="ARBA" id="ARBA00022763"/>
    </source>
</evidence>
<evidence type="ECO:0000313" key="6">
    <source>
        <dbReference type="EMBL" id="GFR41384.1"/>
    </source>
</evidence>
<dbReference type="Gene3D" id="3.70.10.10">
    <property type="match status" value="1"/>
</dbReference>
<dbReference type="AlphaFoldDB" id="A0AAD3DGG7"/>
<keyword evidence="3" id="KW-0227">DNA damage</keyword>
<dbReference type="PANTHER" id="PTHR10870:SF0">
    <property type="entry name" value="CELL CYCLE CHECKPOINT PROTEIN RAD1"/>
    <property type="match status" value="1"/>
</dbReference>
<evidence type="ECO:0000256" key="4">
    <source>
        <dbReference type="ARBA" id="ARBA00023204"/>
    </source>
</evidence>
<evidence type="ECO:0000313" key="7">
    <source>
        <dbReference type="Proteomes" id="UP001054857"/>
    </source>
</evidence>
<dbReference type="InterPro" id="IPR046938">
    <property type="entry name" value="DNA_clamp_sf"/>
</dbReference>
<feature type="non-terminal residue" evidence="6">
    <location>
        <position position="163"/>
    </location>
</feature>
<comment type="subcellular location">
    <subcellularLocation>
        <location evidence="1">Nucleus</location>
    </subcellularLocation>
</comment>
<keyword evidence="4" id="KW-0234">DNA repair</keyword>
<dbReference type="GO" id="GO:0006281">
    <property type="term" value="P:DNA repair"/>
    <property type="evidence" value="ECO:0007669"/>
    <property type="project" value="UniProtKB-KW"/>
</dbReference>
<dbReference type="SUPFAM" id="SSF55979">
    <property type="entry name" value="DNA clamp"/>
    <property type="match status" value="1"/>
</dbReference>
<keyword evidence="7" id="KW-1185">Reference proteome</keyword>
<reference evidence="6 7" key="1">
    <citation type="journal article" date="2021" name="Sci. Rep.">
        <title>Genome sequencing of the multicellular alga Astrephomene provides insights into convergent evolution of germ-soma differentiation.</title>
        <authorList>
            <person name="Yamashita S."/>
            <person name="Yamamoto K."/>
            <person name="Matsuzaki R."/>
            <person name="Suzuki S."/>
            <person name="Yamaguchi H."/>
            <person name="Hirooka S."/>
            <person name="Minakuchi Y."/>
            <person name="Miyagishima S."/>
            <person name="Kawachi M."/>
            <person name="Toyoda A."/>
            <person name="Nozaki H."/>
        </authorList>
    </citation>
    <scope>NUCLEOTIDE SEQUENCE [LARGE SCALE GENOMIC DNA]</scope>
    <source>
        <strain evidence="6 7">NIES-4017</strain>
    </source>
</reference>
<name>A0AAD3DGG7_9CHLO</name>
<evidence type="ECO:0000256" key="2">
    <source>
        <dbReference type="ARBA" id="ARBA00010991"/>
    </source>
</evidence>
<dbReference type="GO" id="GO:0030896">
    <property type="term" value="C:checkpoint clamp complex"/>
    <property type="evidence" value="ECO:0007669"/>
    <property type="project" value="TreeGrafter"/>
</dbReference>
<sequence length="163" mass="16826">MADDDRQGADDKVVLGISNVRSFAAALHCIRAGNKQICTISISSSGVSVVWEDESKAMQGSVFFKPELFARFHCSADVRHEFGIQLQLLLDTLAVFASAAAPMTAHYPGPQGELVCEMTDAAAGGGGNGGPSQRLGSLAVGGGGGPGSVCTWARIVCLQAETV</sequence>
<accession>A0AAD3DGG7</accession>
<dbReference type="PANTHER" id="PTHR10870">
    <property type="entry name" value="CELL CYCLE CHECKPOINT PROTEIN RAD1"/>
    <property type="match status" value="1"/>
</dbReference>
<organism evidence="6 7">
    <name type="scientific">Astrephomene gubernaculifera</name>
    <dbReference type="NCBI Taxonomy" id="47775"/>
    <lineage>
        <taxon>Eukaryota</taxon>
        <taxon>Viridiplantae</taxon>
        <taxon>Chlorophyta</taxon>
        <taxon>core chlorophytes</taxon>
        <taxon>Chlorophyceae</taxon>
        <taxon>CS clade</taxon>
        <taxon>Chlamydomonadales</taxon>
        <taxon>Astrephomenaceae</taxon>
        <taxon>Astrephomene</taxon>
    </lineage>
</organism>
<proteinExistence type="inferred from homology"/>
<dbReference type="GO" id="GO:0000077">
    <property type="term" value="P:DNA damage checkpoint signaling"/>
    <property type="evidence" value="ECO:0007669"/>
    <property type="project" value="InterPro"/>
</dbReference>
<evidence type="ECO:0000256" key="5">
    <source>
        <dbReference type="ARBA" id="ARBA00023242"/>
    </source>
</evidence>
<gene>
    <name evidence="6" type="ORF">Agub_g2067</name>
</gene>
<keyword evidence="5" id="KW-0539">Nucleus</keyword>
<dbReference type="InterPro" id="IPR003021">
    <property type="entry name" value="Rad1_Rec1_Rad17"/>
</dbReference>
<dbReference type="Proteomes" id="UP001054857">
    <property type="component" value="Unassembled WGS sequence"/>
</dbReference>
<dbReference type="EMBL" id="BMAR01000001">
    <property type="protein sequence ID" value="GFR41384.1"/>
    <property type="molecule type" value="Genomic_DNA"/>
</dbReference>
<evidence type="ECO:0000256" key="1">
    <source>
        <dbReference type="ARBA" id="ARBA00004123"/>
    </source>
</evidence>